<reference evidence="1 2" key="1">
    <citation type="journal article" date="2016" name="Sci. Rep.">
        <title>Evaluation of genetic diversity among strains of the human gut commensal Bifidobacterium adolescentis.</title>
        <authorList>
            <person name="Duranti S."/>
            <person name="Milani C."/>
            <person name="Lugli G.A."/>
            <person name="Mancabelli L."/>
            <person name="Turroni F."/>
            <person name="Ferrario C."/>
            <person name="Mangifesta M."/>
            <person name="Viappiani A."/>
            <person name="Sanchez B."/>
            <person name="Margolles A."/>
            <person name="van Sinderen D."/>
            <person name="Ventura M."/>
        </authorList>
    </citation>
    <scope>NUCLEOTIDE SEQUENCE [LARGE SCALE GENOMIC DNA]</scope>
    <source>
        <strain evidence="1 2">AL46-7</strain>
    </source>
</reference>
<proteinExistence type="predicted"/>
<comment type="caution">
    <text evidence="1">The sequence shown here is derived from an EMBL/GenBank/DDBJ whole genome shotgun (WGS) entry which is preliminary data.</text>
</comment>
<dbReference type="Proteomes" id="UP000193208">
    <property type="component" value="Unassembled WGS sequence"/>
</dbReference>
<evidence type="ECO:0000313" key="1">
    <source>
        <dbReference type="EMBL" id="OSH00570.1"/>
    </source>
</evidence>
<evidence type="ECO:0000313" key="2">
    <source>
        <dbReference type="Proteomes" id="UP000193208"/>
    </source>
</evidence>
<name>A0A1X3A240_BIFAD</name>
<sequence>MAGELAYVSGLTGKRFDVSDYETVDFEDALELRGREWDYTVRNGGLTGVSRKRREVSVDVHYGDAAAFDSFMRAVDADLAVGKPGRLEAVNGAGEVWTQSCYAVKSEASSHPGSSDPVCALSFVLLDGVWRHNAATVSYQPVSGSALSGLDLPTDMGYDLAVSRPSCMVSNRMSVPMPFRLVIYGAVSNPSLTIGGNVYRLNGDVPAGAYVRVDSLKKSIMLHGADGSLRNVFSWGVRGSGLNRGQYVFQPIPAGSSVVELGSGFGFDLTVVEENGDPTWLI</sequence>
<dbReference type="AlphaFoldDB" id="A0A1X3A240"/>
<dbReference type="EMBL" id="LNKI01000002">
    <property type="protein sequence ID" value="OSH00570.1"/>
    <property type="molecule type" value="Genomic_DNA"/>
</dbReference>
<organism evidence="1 2">
    <name type="scientific">Bifidobacterium adolescentis</name>
    <dbReference type="NCBI Taxonomy" id="1680"/>
    <lineage>
        <taxon>Bacteria</taxon>
        <taxon>Bacillati</taxon>
        <taxon>Actinomycetota</taxon>
        <taxon>Actinomycetes</taxon>
        <taxon>Bifidobacteriales</taxon>
        <taxon>Bifidobacteriaceae</taxon>
        <taxon>Bifidobacterium</taxon>
    </lineage>
</organism>
<accession>A0A1X3A240</accession>
<dbReference type="RefSeq" id="WP_085381829.1">
    <property type="nucleotide sequence ID" value="NZ_LNKI01000002.1"/>
</dbReference>
<gene>
    <name evidence="1" type="ORF">AL0467_0969</name>
</gene>
<protein>
    <submittedName>
        <fullName evidence="1">Uncharacterized protein</fullName>
    </submittedName>
</protein>